<dbReference type="InterPro" id="IPR050624">
    <property type="entry name" value="HTH-type_Tx_Regulator"/>
</dbReference>
<proteinExistence type="predicted"/>
<name>A0ABS2EMD1_9LACO</name>
<dbReference type="RefSeq" id="WP_204776090.1">
    <property type="nucleotide sequence ID" value="NZ_JACJJQ010000007.1"/>
</dbReference>
<gene>
    <name evidence="4" type="ORF">H5993_02560</name>
</gene>
<dbReference type="Pfam" id="PF00440">
    <property type="entry name" value="TetR_N"/>
    <property type="match status" value="1"/>
</dbReference>
<keyword evidence="5" id="KW-1185">Reference proteome</keyword>
<organism evidence="4 5">
    <name type="scientific">Limosilactobacillus alvi</name>
    <dbReference type="NCBI Taxonomy" id="990412"/>
    <lineage>
        <taxon>Bacteria</taxon>
        <taxon>Bacillati</taxon>
        <taxon>Bacillota</taxon>
        <taxon>Bacilli</taxon>
        <taxon>Lactobacillales</taxon>
        <taxon>Lactobacillaceae</taxon>
        <taxon>Limosilactobacillus</taxon>
    </lineage>
</organism>
<dbReference type="PROSITE" id="PS50977">
    <property type="entry name" value="HTH_TETR_2"/>
    <property type="match status" value="1"/>
</dbReference>
<sequence>MKTKTIRNFELALIVILERESFKRITVDQICRKASLHRSTFYHYFRDKFDLLEQTLKHWFFSLVANAKNENELITTMVNSIARHQEFYNHLNVDHDYSLDTEILKISSKVLLDLRKSGPSDGLLVQVLRASSQPQLITYAISGSLMGTLHWWQENLCFSPPSTIDIIILLKLRLIFCEPKN</sequence>
<dbReference type="PANTHER" id="PTHR43479:SF7">
    <property type="entry name" value="TETR-FAMILY TRANSCRIPTIONAL REGULATOR"/>
    <property type="match status" value="1"/>
</dbReference>
<evidence type="ECO:0000313" key="4">
    <source>
        <dbReference type="EMBL" id="MBM6753647.1"/>
    </source>
</evidence>
<feature type="DNA-binding region" description="H-T-H motif" evidence="2">
    <location>
        <begin position="26"/>
        <end position="45"/>
    </location>
</feature>
<comment type="caution">
    <text evidence="4">The sequence shown here is derived from an EMBL/GenBank/DDBJ whole genome shotgun (WGS) entry which is preliminary data.</text>
</comment>
<dbReference type="InterPro" id="IPR009057">
    <property type="entry name" value="Homeodomain-like_sf"/>
</dbReference>
<evidence type="ECO:0000259" key="3">
    <source>
        <dbReference type="PROSITE" id="PS50977"/>
    </source>
</evidence>
<dbReference type="InterPro" id="IPR001647">
    <property type="entry name" value="HTH_TetR"/>
</dbReference>
<dbReference type="EMBL" id="JACJJQ010000007">
    <property type="protein sequence ID" value="MBM6753647.1"/>
    <property type="molecule type" value="Genomic_DNA"/>
</dbReference>
<protein>
    <submittedName>
        <fullName evidence="4">TetR/AcrR family transcriptional regulator</fullName>
    </submittedName>
</protein>
<accession>A0ABS2EMD1</accession>
<feature type="domain" description="HTH tetR-type" evidence="3">
    <location>
        <begin position="3"/>
        <end position="63"/>
    </location>
</feature>
<evidence type="ECO:0000313" key="5">
    <source>
        <dbReference type="Proteomes" id="UP000776629"/>
    </source>
</evidence>
<dbReference type="PANTHER" id="PTHR43479">
    <property type="entry name" value="ACREF/ENVCD OPERON REPRESSOR-RELATED"/>
    <property type="match status" value="1"/>
</dbReference>
<evidence type="ECO:0000256" key="1">
    <source>
        <dbReference type="ARBA" id="ARBA00023125"/>
    </source>
</evidence>
<keyword evidence="1 2" id="KW-0238">DNA-binding</keyword>
<reference evidence="4 5" key="1">
    <citation type="journal article" date="2021" name="Sci. Rep.">
        <title>The distribution of antibiotic resistance genes in chicken gut microbiota commensals.</title>
        <authorList>
            <person name="Juricova H."/>
            <person name="Matiasovicova J."/>
            <person name="Kubasova T."/>
            <person name="Cejkova D."/>
            <person name="Rychlik I."/>
        </authorList>
    </citation>
    <scope>NUCLEOTIDE SEQUENCE [LARGE SCALE GENOMIC DNA]</scope>
    <source>
        <strain evidence="4 5">An810</strain>
    </source>
</reference>
<dbReference type="SUPFAM" id="SSF46689">
    <property type="entry name" value="Homeodomain-like"/>
    <property type="match status" value="1"/>
</dbReference>
<dbReference type="Proteomes" id="UP000776629">
    <property type="component" value="Unassembled WGS sequence"/>
</dbReference>
<dbReference type="Gene3D" id="1.10.357.10">
    <property type="entry name" value="Tetracycline Repressor, domain 2"/>
    <property type="match status" value="1"/>
</dbReference>
<evidence type="ECO:0000256" key="2">
    <source>
        <dbReference type="PROSITE-ProRule" id="PRU00335"/>
    </source>
</evidence>